<keyword evidence="8 12" id="KW-0539">Nucleus</keyword>
<feature type="region of interest" description="Disordered" evidence="13">
    <location>
        <begin position="413"/>
        <end position="440"/>
    </location>
</feature>
<dbReference type="GO" id="GO:0008270">
    <property type="term" value="F:zinc ion binding"/>
    <property type="evidence" value="ECO:0007669"/>
    <property type="project" value="UniProtKB-KW"/>
</dbReference>
<dbReference type="GO" id="GO:0008420">
    <property type="term" value="F:RNA polymerase II CTD heptapeptide repeat phosphatase activity"/>
    <property type="evidence" value="ECO:0007669"/>
    <property type="project" value="UniProtKB-UniRule"/>
</dbReference>
<evidence type="ECO:0000256" key="6">
    <source>
        <dbReference type="ARBA" id="ARBA00022833"/>
    </source>
</evidence>
<keyword evidence="5 12" id="KW-0378">Hydrolase</keyword>
<dbReference type="GO" id="GO:0043175">
    <property type="term" value="F:RNA polymerase core enzyme binding"/>
    <property type="evidence" value="ECO:0007669"/>
    <property type="project" value="UniProtKB-UniRule"/>
</dbReference>
<keyword evidence="3 12" id="KW-0479">Metal-binding</keyword>
<sequence>MPQSAENKVSIDAKANKLENVEKTLRTRVECEERAFRIVNKLIDSHVEGTYLVKCGSLISKEHYSDIVEERAITWLCGYPACPKSLGKTPNKKYHVCTKTNKVYEISERKNFCSSQCFRASRHFSAQIPDSPLWMRDKEDLPAISLLDGDTIKGMQGDEVIGSNPKQIMKYELESLEELDKKTSTSKRSSAGSATPKSTKSSGQAQRVARQTATKSASGSNTDGQNKPCISDERTCRNNYSNNTLAECASVDASVKSSVVANTDLPKHFIKDKVKHLSEESAEIYDECNVPLLSLKFDELTTKEGAKEQLNVGESSKEVPRPASQHSVSNRNPDPHTGDTFPSKLDHLKALMSRRKNVLIKMVDVQTVEQKQLKKDVPSQNVQLDEKKSSYVSHDMGRENVTVDKHSNSVASYNGLVPSSTTPSPPAHNATSSVPSSSNDKKSLLQHVCTILKTWVTMETVRFLTLGEDCEAKSLLQFSDPRVQQGYGALCQRLDAQEKRMERLLDGSLDGDAGAERVSRPLRPVPDYKALREQTEAFSLSVMEFITGKKQTPKSDGDNDADKDSEVCLPTVDAYNQHQIRVRIVMDRLDKCLPNVLLPLNLSIQDVSGPVRELVYSCRLGKDNIVLRPGEWSLASLLILKLLAVRYPRIESAFKSNMAQRHLSALLSRLGHDFTDLHSFAESILQQAQAPNPTEND</sequence>
<organism evidence="15 16">
    <name type="scientific">Elysia chlorotica</name>
    <name type="common">Eastern emerald elysia</name>
    <name type="synonym">Sea slug</name>
    <dbReference type="NCBI Taxonomy" id="188477"/>
    <lineage>
        <taxon>Eukaryota</taxon>
        <taxon>Metazoa</taxon>
        <taxon>Spiralia</taxon>
        <taxon>Lophotrochozoa</taxon>
        <taxon>Mollusca</taxon>
        <taxon>Gastropoda</taxon>
        <taxon>Heterobranchia</taxon>
        <taxon>Euthyneura</taxon>
        <taxon>Panpulmonata</taxon>
        <taxon>Sacoglossa</taxon>
        <taxon>Placobranchoidea</taxon>
        <taxon>Plakobranchidae</taxon>
        <taxon>Elysia</taxon>
    </lineage>
</organism>
<dbReference type="STRING" id="188477.A0A3S1C4B3"/>
<protein>
    <recommendedName>
        <fullName evidence="12">RNA polymerase II subunit B1 CTD phosphatase RPAP2 homolog</fullName>
        <ecNumber evidence="12">3.1.3.16</ecNumber>
    </recommendedName>
</protein>
<dbReference type="PANTHER" id="PTHR14732">
    <property type="entry name" value="RNA POLYMERASE II SUBUNIT B1 CTD PHOSPHATASE RPAP2-RELATED"/>
    <property type="match status" value="1"/>
</dbReference>
<dbReference type="GO" id="GO:0005634">
    <property type="term" value="C:nucleus"/>
    <property type="evidence" value="ECO:0007669"/>
    <property type="project" value="UniProtKB-SubCell"/>
</dbReference>
<keyword evidence="7 12" id="KW-0904">Protein phosphatase</keyword>
<comment type="catalytic activity">
    <reaction evidence="10 12">
        <text>O-phospho-L-threonyl-[protein] + H2O = L-threonyl-[protein] + phosphate</text>
        <dbReference type="Rhea" id="RHEA:47004"/>
        <dbReference type="Rhea" id="RHEA-COMP:11060"/>
        <dbReference type="Rhea" id="RHEA-COMP:11605"/>
        <dbReference type="ChEBI" id="CHEBI:15377"/>
        <dbReference type="ChEBI" id="CHEBI:30013"/>
        <dbReference type="ChEBI" id="CHEBI:43474"/>
        <dbReference type="ChEBI" id="CHEBI:61977"/>
        <dbReference type="EC" id="3.1.3.16"/>
    </reaction>
</comment>
<feature type="domain" description="RTR1-type" evidence="14">
    <location>
        <begin position="54"/>
        <end position="137"/>
    </location>
</feature>
<name>A0A3S1C4B3_ELYCH</name>
<dbReference type="EC" id="3.1.3.16" evidence="12"/>
<evidence type="ECO:0000259" key="14">
    <source>
        <dbReference type="PROSITE" id="PS51479"/>
    </source>
</evidence>
<feature type="region of interest" description="Disordered" evidence="13">
    <location>
        <begin position="308"/>
        <end position="343"/>
    </location>
</feature>
<dbReference type="Gene3D" id="1.25.40.820">
    <property type="match status" value="1"/>
</dbReference>
<gene>
    <name evidence="15" type="ORF">EGW08_009614</name>
</gene>
<reference evidence="15 16" key="1">
    <citation type="submission" date="2019-01" db="EMBL/GenBank/DDBJ databases">
        <title>A draft genome assembly of the solar-powered sea slug Elysia chlorotica.</title>
        <authorList>
            <person name="Cai H."/>
            <person name="Li Q."/>
            <person name="Fang X."/>
            <person name="Li J."/>
            <person name="Curtis N.E."/>
            <person name="Altenburger A."/>
            <person name="Shibata T."/>
            <person name="Feng M."/>
            <person name="Maeda T."/>
            <person name="Schwartz J.A."/>
            <person name="Shigenobu S."/>
            <person name="Lundholm N."/>
            <person name="Nishiyama T."/>
            <person name="Yang H."/>
            <person name="Hasebe M."/>
            <person name="Li S."/>
            <person name="Pierce S.K."/>
            <person name="Wang J."/>
        </authorList>
    </citation>
    <scope>NUCLEOTIDE SEQUENCE [LARGE SCALE GENOMIC DNA]</scope>
    <source>
        <strain evidence="15">EC2010</strain>
        <tissue evidence="15">Whole organism of an adult</tissue>
    </source>
</reference>
<evidence type="ECO:0000256" key="12">
    <source>
        <dbReference type="RuleBase" id="RU367080"/>
    </source>
</evidence>
<evidence type="ECO:0000256" key="2">
    <source>
        <dbReference type="ARBA" id="ARBA00005676"/>
    </source>
</evidence>
<keyword evidence="4 12" id="KW-0863">Zinc-finger</keyword>
<evidence type="ECO:0000256" key="11">
    <source>
        <dbReference type="PROSITE-ProRule" id="PRU00812"/>
    </source>
</evidence>
<evidence type="ECO:0000256" key="3">
    <source>
        <dbReference type="ARBA" id="ARBA00022723"/>
    </source>
</evidence>
<comment type="similarity">
    <text evidence="2 11 12">Belongs to the RPAP2 family.</text>
</comment>
<keyword evidence="16" id="KW-1185">Reference proteome</keyword>
<dbReference type="EMBL" id="RQTK01000278">
    <property type="protein sequence ID" value="RUS82621.1"/>
    <property type="molecule type" value="Genomic_DNA"/>
</dbReference>
<feature type="region of interest" description="Disordered" evidence="13">
    <location>
        <begin position="179"/>
        <end position="232"/>
    </location>
</feature>
<dbReference type="Proteomes" id="UP000271974">
    <property type="component" value="Unassembled WGS sequence"/>
</dbReference>
<dbReference type="OrthoDB" id="2590500at2759"/>
<evidence type="ECO:0000256" key="10">
    <source>
        <dbReference type="ARBA" id="ARBA00048336"/>
    </source>
</evidence>
<dbReference type="InterPro" id="IPR038534">
    <property type="entry name" value="Rtr1/RPAP2_sf"/>
</dbReference>
<evidence type="ECO:0000256" key="4">
    <source>
        <dbReference type="ARBA" id="ARBA00022771"/>
    </source>
</evidence>
<comment type="function">
    <text evidence="12">Putative RNA polymerase II subunit B1 C-terminal domain (CTD) phosphatase involved in RNA polymerase II transcription regulation.</text>
</comment>
<feature type="compositionally biased region" description="Polar residues" evidence="13">
    <location>
        <begin position="186"/>
        <end position="225"/>
    </location>
</feature>
<evidence type="ECO:0000256" key="9">
    <source>
        <dbReference type="ARBA" id="ARBA00047761"/>
    </source>
</evidence>
<dbReference type="GO" id="GO:0005737">
    <property type="term" value="C:cytoplasm"/>
    <property type="evidence" value="ECO:0007669"/>
    <property type="project" value="TreeGrafter"/>
</dbReference>
<accession>A0A3S1C4B3</accession>
<evidence type="ECO:0000256" key="8">
    <source>
        <dbReference type="ARBA" id="ARBA00023242"/>
    </source>
</evidence>
<evidence type="ECO:0000313" key="16">
    <source>
        <dbReference type="Proteomes" id="UP000271974"/>
    </source>
</evidence>
<evidence type="ECO:0000256" key="7">
    <source>
        <dbReference type="ARBA" id="ARBA00022912"/>
    </source>
</evidence>
<comment type="subcellular location">
    <subcellularLocation>
        <location evidence="1 12">Nucleus</location>
    </subcellularLocation>
</comment>
<dbReference type="InterPro" id="IPR039693">
    <property type="entry name" value="Rtr1/RPAP2"/>
</dbReference>
<evidence type="ECO:0000256" key="1">
    <source>
        <dbReference type="ARBA" id="ARBA00004123"/>
    </source>
</evidence>
<feature type="compositionally biased region" description="Polar residues" evidence="13">
    <location>
        <begin position="413"/>
        <end position="422"/>
    </location>
</feature>
<keyword evidence="6 12" id="KW-0862">Zinc</keyword>
<comment type="catalytic activity">
    <reaction evidence="9 12">
        <text>O-phospho-L-seryl-[protein] + H2O = L-seryl-[protein] + phosphate</text>
        <dbReference type="Rhea" id="RHEA:20629"/>
        <dbReference type="Rhea" id="RHEA-COMP:9863"/>
        <dbReference type="Rhea" id="RHEA-COMP:11604"/>
        <dbReference type="ChEBI" id="CHEBI:15377"/>
        <dbReference type="ChEBI" id="CHEBI:29999"/>
        <dbReference type="ChEBI" id="CHEBI:43474"/>
        <dbReference type="ChEBI" id="CHEBI:83421"/>
        <dbReference type="EC" id="3.1.3.16"/>
    </reaction>
</comment>
<dbReference type="PROSITE" id="PS51479">
    <property type="entry name" value="ZF_RTR1"/>
    <property type="match status" value="1"/>
</dbReference>
<proteinExistence type="inferred from homology"/>
<dbReference type="InterPro" id="IPR007308">
    <property type="entry name" value="Rtr1/RPAP2_dom"/>
</dbReference>
<dbReference type="PANTHER" id="PTHR14732:SF0">
    <property type="entry name" value="RNA POLYMERASE II SUBUNIT B1 CTD PHOSPHATASE RPAP2-RELATED"/>
    <property type="match status" value="1"/>
</dbReference>
<evidence type="ECO:0000256" key="5">
    <source>
        <dbReference type="ARBA" id="ARBA00022801"/>
    </source>
</evidence>
<comment type="caution">
    <text evidence="15">The sequence shown here is derived from an EMBL/GenBank/DDBJ whole genome shotgun (WGS) entry which is preliminary data.</text>
</comment>
<dbReference type="Pfam" id="PF04181">
    <property type="entry name" value="RPAP2_Rtr1"/>
    <property type="match status" value="1"/>
</dbReference>
<dbReference type="AlphaFoldDB" id="A0A3S1C4B3"/>
<evidence type="ECO:0000313" key="15">
    <source>
        <dbReference type="EMBL" id="RUS82621.1"/>
    </source>
</evidence>
<evidence type="ECO:0000256" key="13">
    <source>
        <dbReference type="SAM" id="MobiDB-lite"/>
    </source>
</evidence>